<proteinExistence type="predicted"/>
<feature type="transmembrane region" description="Helical" evidence="1">
    <location>
        <begin position="123"/>
        <end position="145"/>
    </location>
</feature>
<keyword evidence="3" id="KW-1185">Reference proteome</keyword>
<gene>
    <name evidence="2" type="ORF">MAR_000222</name>
</gene>
<organism evidence="2 3">
    <name type="scientific">Mya arenaria</name>
    <name type="common">Soft-shell clam</name>
    <dbReference type="NCBI Taxonomy" id="6604"/>
    <lineage>
        <taxon>Eukaryota</taxon>
        <taxon>Metazoa</taxon>
        <taxon>Spiralia</taxon>
        <taxon>Lophotrochozoa</taxon>
        <taxon>Mollusca</taxon>
        <taxon>Bivalvia</taxon>
        <taxon>Autobranchia</taxon>
        <taxon>Heteroconchia</taxon>
        <taxon>Euheterodonta</taxon>
        <taxon>Imparidentia</taxon>
        <taxon>Neoheterodontei</taxon>
        <taxon>Myida</taxon>
        <taxon>Myoidea</taxon>
        <taxon>Myidae</taxon>
        <taxon>Mya</taxon>
    </lineage>
</organism>
<evidence type="ECO:0008006" key="4">
    <source>
        <dbReference type="Google" id="ProtNLM"/>
    </source>
</evidence>
<accession>A0ABY7FB45</accession>
<feature type="transmembrane region" description="Helical" evidence="1">
    <location>
        <begin position="42"/>
        <end position="63"/>
    </location>
</feature>
<feature type="transmembrane region" description="Helical" evidence="1">
    <location>
        <begin position="83"/>
        <end position="103"/>
    </location>
</feature>
<keyword evidence="1" id="KW-1133">Transmembrane helix</keyword>
<evidence type="ECO:0000256" key="1">
    <source>
        <dbReference type="SAM" id="Phobius"/>
    </source>
</evidence>
<reference evidence="2" key="1">
    <citation type="submission" date="2022-11" db="EMBL/GenBank/DDBJ databases">
        <title>Centuries of genome instability and evolution in soft-shell clam transmissible cancer (bioRxiv).</title>
        <authorList>
            <person name="Hart S.F.M."/>
            <person name="Yonemitsu M.A."/>
            <person name="Giersch R.M."/>
            <person name="Beal B.F."/>
            <person name="Arriagada G."/>
            <person name="Davis B.W."/>
            <person name="Ostrander E.A."/>
            <person name="Goff S.P."/>
            <person name="Metzger M.J."/>
        </authorList>
    </citation>
    <scope>NUCLEOTIDE SEQUENCE</scope>
    <source>
        <strain evidence="2">MELC-2E11</strain>
        <tissue evidence="2">Siphon/mantle</tissue>
    </source>
</reference>
<evidence type="ECO:0000313" key="2">
    <source>
        <dbReference type="EMBL" id="WAR18384.1"/>
    </source>
</evidence>
<keyword evidence="1" id="KW-0472">Membrane</keyword>
<protein>
    <recommendedName>
        <fullName evidence="4">Sodium/calcium exchanger membrane region domain-containing protein</fullName>
    </recommendedName>
</protein>
<dbReference type="Proteomes" id="UP001164746">
    <property type="component" value="Chromosome 11"/>
</dbReference>
<name>A0ABY7FB45_MYAAR</name>
<sequence length="171" mass="19309">MIFKLTEFLLDCSLPTKGKMNMKCVKFGNFCWNMDHFLTMTATVQFIGTLIAIAEAVWSNITIHTASPHNTSNGSEMLQESNITGLVVLNSIMTLVPVSLLPVAFYHARSTGQQEHNVNADDVIITCAFGVSFVAFFMMILYLFLTMYNKLVKTENTHEKLLEESWENEII</sequence>
<evidence type="ECO:0000313" key="3">
    <source>
        <dbReference type="Proteomes" id="UP001164746"/>
    </source>
</evidence>
<dbReference type="EMBL" id="CP111022">
    <property type="protein sequence ID" value="WAR18384.1"/>
    <property type="molecule type" value="Genomic_DNA"/>
</dbReference>
<keyword evidence="1" id="KW-0812">Transmembrane</keyword>